<feature type="domain" description="Thioredoxin" evidence="2">
    <location>
        <begin position="23"/>
        <end position="178"/>
    </location>
</feature>
<protein>
    <submittedName>
        <fullName evidence="3">TlpA family protein disulfide reductase</fullName>
    </submittedName>
</protein>
<keyword evidence="1" id="KW-0732">Signal</keyword>
<dbReference type="SUPFAM" id="SSF52833">
    <property type="entry name" value="Thioredoxin-like"/>
    <property type="match status" value="1"/>
</dbReference>
<organism evidence="3 4">
    <name type="scientific">Robertkochia marina</name>
    <dbReference type="NCBI Taxonomy" id="1227945"/>
    <lineage>
        <taxon>Bacteria</taxon>
        <taxon>Pseudomonadati</taxon>
        <taxon>Bacteroidota</taxon>
        <taxon>Flavobacteriia</taxon>
        <taxon>Flavobacteriales</taxon>
        <taxon>Flavobacteriaceae</taxon>
        <taxon>Robertkochia</taxon>
    </lineage>
</organism>
<feature type="chain" id="PRO_5020389149" evidence="1">
    <location>
        <begin position="22"/>
        <end position="180"/>
    </location>
</feature>
<dbReference type="InterPro" id="IPR036249">
    <property type="entry name" value="Thioredoxin-like_sf"/>
</dbReference>
<dbReference type="Pfam" id="PF00578">
    <property type="entry name" value="AhpC-TSA"/>
    <property type="match status" value="1"/>
</dbReference>
<dbReference type="OrthoDB" id="9815205at2"/>
<evidence type="ECO:0000256" key="1">
    <source>
        <dbReference type="SAM" id="SignalP"/>
    </source>
</evidence>
<dbReference type="InterPro" id="IPR000866">
    <property type="entry name" value="AhpC/TSA"/>
</dbReference>
<feature type="signal peptide" evidence="1">
    <location>
        <begin position="1"/>
        <end position="21"/>
    </location>
</feature>
<gene>
    <name evidence="3" type="ORF">E7Z59_00960</name>
</gene>
<evidence type="ECO:0000313" key="4">
    <source>
        <dbReference type="Proteomes" id="UP000305939"/>
    </source>
</evidence>
<dbReference type="PROSITE" id="PS51352">
    <property type="entry name" value="THIOREDOXIN_2"/>
    <property type="match status" value="1"/>
</dbReference>
<dbReference type="AlphaFoldDB" id="A0A4S3M1H8"/>
<dbReference type="GO" id="GO:0016491">
    <property type="term" value="F:oxidoreductase activity"/>
    <property type="evidence" value="ECO:0007669"/>
    <property type="project" value="InterPro"/>
</dbReference>
<proteinExistence type="predicted"/>
<dbReference type="Proteomes" id="UP000305939">
    <property type="component" value="Unassembled WGS sequence"/>
</dbReference>
<dbReference type="GO" id="GO:0016209">
    <property type="term" value="F:antioxidant activity"/>
    <property type="evidence" value="ECO:0007669"/>
    <property type="project" value="InterPro"/>
</dbReference>
<keyword evidence="4" id="KW-1185">Reference proteome</keyword>
<dbReference type="RefSeq" id="WP_136334422.1">
    <property type="nucleotide sequence ID" value="NZ_QXMP01000004.1"/>
</dbReference>
<reference evidence="3 4" key="1">
    <citation type="submission" date="2019-04" db="EMBL/GenBank/DDBJ databases">
        <title>Draft genome sequence of Robertkochia marina CC-AMO-30D.</title>
        <authorList>
            <person name="Hameed A."/>
            <person name="Lin S.-Y."/>
            <person name="Shahina M."/>
            <person name="Lai W.-A."/>
            <person name="Young C.-C."/>
        </authorList>
    </citation>
    <scope>NUCLEOTIDE SEQUENCE [LARGE SCALE GENOMIC DNA]</scope>
    <source>
        <strain evidence="3 4">CC-AMO-30D</strain>
    </source>
</reference>
<dbReference type="EMBL" id="SSMC01000001">
    <property type="protein sequence ID" value="THD68932.1"/>
    <property type="molecule type" value="Genomic_DNA"/>
</dbReference>
<sequence length="180" mass="20307">MKSICLVFLPIILLLASPVIAQEEHLGIAPSFELEDLNGNRVSFEDYRGKYLVIHFAATWCPFCNAEAPFLEELYRNYKGRNVEVLIIDVKECRDLVTEKLQERFNFSFPVLLDLDGKVAASFAPEDVLPDLARDEVMLASNVLIGPDGNILFLSLLDSRNFDAKLVDLREVLDASLAMR</sequence>
<accession>A0A4S3M1H8</accession>
<evidence type="ECO:0000259" key="2">
    <source>
        <dbReference type="PROSITE" id="PS51352"/>
    </source>
</evidence>
<dbReference type="InterPro" id="IPR013766">
    <property type="entry name" value="Thioredoxin_domain"/>
</dbReference>
<dbReference type="InterPro" id="IPR050553">
    <property type="entry name" value="Thioredoxin_ResA/DsbE_sf"/>
</dbReference>
<comment type="caution">
    <text evidence="3">The sequence shown here is derived from an EMBL/GenBank/DDBJ whole genome shotgun (WGS) entry which is preliminary data.</text>
</comment>
<name>A0A4S3M1H8_9FLAO</name>
<dbReference type="PANTHER" id="PTHR42852">
    <property type="entry name" value="THIOL:DISULFIDE INTERCHANGE PROTEIN DSBE"/>
    <property type="match status" value="1"/>
</dbReference>
<dbReference type="Gene3D" id="3.40.30.10">
    <property type="entry name" value="Glutaredoxin"/>
    <property type="match status" value="1"/>
</dbReference>
<evidence type="ECO:0000313" key="3">
    <source>
        <dbReference type="EMBL" id="THD68932.1"/>
    </source>
</evidence>
<dbReference type="CDD" id="cd02966">
    <property type="entry name" value="TlpA_like_family"/>
    <property type="match status" value="1"/>
</dbReference>
<dbReference type="PANTHER" id="PTHR42852:SF13">
    <property type="entry name" value="PROTEIN DIPZ"/>
    <property type="match status" value="1"/>
</dbReference>